<reference evidence="13" key="1">
    <citation type="submission" date="2020-11" db="EMBL/GenBank/DDBJ databases">
        <authorList>
            <person name="Tran Van P."/>
        </authorList>
    </citation>
    <scope>NUCLEOTIDE SEQUENCE</scope>
</reference>
<evidence type="ECO:0000256" key="5">
    <source>
        <dbReference type="ARBA" id="ARBA00023155"/>
    </source>
</evidence>
<dbReference type="InterPro" id="IPR038216">
    <property type="entry name" value="SATB_CUTL_sf"/>
</dbReference>
<dbReference type="OrthoDB" id="10052721at2759"/>
<dbReference type="AlphaFoldDB" id="A0A7R9LNK6"/>
<dbReference type="Pfam" id="PF16557">
    <property type="entry name" value="CUTL"/>
    <property type="match status" value="1"/>
</dbReference>
<feature type="region of interest" description="Disordered" evidence="9">
    <location>
        <begin position="575"/>
        <end position="594"/>
    </location>
</feature>
<keyword evidence="4 7" id="KW-0238">DNA-binding</keyword>
<dbReference type="InterPro" id="IPR009057">
    <property type="entry name" value="Homeodomain-like_sf"/>
</dbReference>
<sequence>MRGRLGWYGRASLPIHCIVERISSPGTNATAGQGGGVVVGAGGSQPPVPTTTTGPSLATTSSSAAESSPSSVCSSAVVEQDSYAIIPTGVLFADLVRTALAKLGYSAAETVGAKDSHPKRGLRIKFSQFCLLLEIRFTASALLGAEPLVHQKVDQTVAHLQLYVAYGFLLCIRVIQLKNWKPLTLDQISDNTDATVGDILGDISSVATLRIRLYRPRMNAAHELKDKLLQVLLANSYSLLTNSGCPIDQQILNGLCRSGRAEQEITDEMRRRFDQWYLQQFFTHYRQMAIAAQQPPHQSNPRRTPTHPLLIDLNPASNGDHLHQNMVNNGSNHSPDKHPALMTISSPSNNQQHQHMGSVRTRIRTSFDPELELPKLHRWFSENRHPSRAQVMEYVKELNSLESRKGRKPLDINNVVYWFKNARAAHKRAELKFVGDPSGADGLINGNSPGKTGSDTSGKCNDRNGSAIDDYYSLDEDGDSSHDATQTLDLSMRPSKRARSDSPDNDGDYVITAVKHDDDIQNDVNNCNNNLIVNLKTEQMDRNDGSSDCSDGDDSDEEKEYFDNMNAFPAMGHMNSNSNNMSTLPESPDGRRTRRSRTFIDPMSEVPRLEHWFSVNTHPAHSQIVRYTDELNNLAYRQKFPKLEPKNIQFWFKNRRAKFKRNLSLPTTHHSSQSPTEIREWTQNTVREAVLELLREVSQSKLSKLCQISQPLLSGIVNNKFEGKIGKKKCEDFGKWYTDYRRAHPTVCGVSPHNQSRDNTREEGSEEKATDLDTSVAQTTQTCETRLTFHSSAEVPQLRQWFRSNPKPSD</sequence>
<dbReference type="InterPro" id="IPR039673">
    <property type="entry name" value="SATB1/SATB2"/>
</dbReference>
<evidence type="ECO:0000256" key="3">
    <source>
        <dbReference type="ARBA" id="ARBA00022843"/>
    </source>
</evidence>
<dbReference type="InterPro" id="IPR032355">
    <property type="entry name" value="CUTL"/>
</dbReference>
<feature type="compositionally biased region" description="Low complexity" evidence="9">
    <location>
        <begin position="50"/>
        <end position="69"/>
    </location>
</feature>
<evidence type="ECO:0000256" key="4">
    <source>
        <dbReference type="ARBA" id="ARBA00023125"/>
    </source>
</evidence>
<feature type="region of interest" description="Disordered" evidence="9">
    <location>
        <begin position="748"/>
        <end position="777"/>
    </location>
</feature>
<evidence type="ECO:0000313" key="13">
    <source>
        <dbReference type="EMBL" id="CAD7644990.1"/>
    </source>
</evidence>
<feature type="region of interest" description="Disordered" evidence="9">
    <location>
        <begin position="434"/>
        <end position="510"/>
    </location>
</feature>
<dbReference type="EMBL" id="OC916700">
    <property type="protein sequence ID" value="CAD7644990.1"/>
    <property type="molecule type" value="Genomic_DNA"/>
</dbReference>
<evidence type="ECO:0000256" key="1">
    <source>
        <dbReference type="ARBA" id="ARBA00004123"/>
    </source>
</evidence>
<evidence type="ECO:0000256" key="6">
    <source>
        <dbReference type="ARBA" id="ARBA00023242"/>
    </source>
</evidence>
<feature type="domain" description="Homeobox" evidence="10">
    <location>
        <begin position="592"/>
        <end position="662"/>
    </location>
</feature>
<feature type="domain" description="CMP" evidence="11">
    <location>
        <begin position="56"/>
        <end position="215"/>
    </location>
</feature>
<dbReference type="GO" id="GO:0005634">
    <property type="term" value="C:nucleus"/>
    <property type="evidence" value="ECO:0007669"/>
    <property type="project" value="UniProtKB-SubCell"/>
</dbReference>
<dbReference type="PROSITE" id="PS51982">
    <property type="entry name" value="CMP"/>
    <property type="match status" value="1"/>
</dbReference>
<evidence type="ECO:0000256" key="9">
    <source>
        <dbReference type="SAM" id="MobiDB-lite"/>
    </source>
</evidence>
<accession>A0A7R9LNK6</accession>
<dbReference type="InterPro" id="IPR001356">
    <property type="entry name" value="HD"/>
</dbReference>
<evidence type="ECO:0000259" key="10">
    <source>
        <dbReference type="PROSITE" id="PS50071"/>
    </source>
</evidence>
<evidence type="ECO:0000256" key="2">
    <source>
        <dbReference type="ARBA" id="ARBA00022737"/>
    </source>
</evidence>
<dbReference type="SMART" id="SM00389">
    <property type="entry name" value="HOX"/>
    <property type="match status" value="2"/>
</dbReference>
<feature type="region of interest" description="Disordered" evidence="9">
    <location>
        <begin position="29"/>
        <end position="69"/>
    </location>
</feature>
<dbReference type="CDD" id="cd00086">
    <property type="entry name" value="homeodomain"/>
    <property type="match status" value="2"/>
</dbReference>
<name>A0A7R9LNK6_9ACAR</name>
<feature type="compositionally biased region" description="Polar residues" evidence="9">
    <location>
        <begin position="445"/>
        <end position="459"/>
    </location>
</feature>
<dbReference type="PROSITE" id="PS50071">
    <property type="entry name" value="HOMEOBOX_2"/>
    <property type="match status" value="2"/>
</dbReference>
<dbReference type="Gene3D" id="3.10.20.710">
    <property type="entry name" value="SATB, ubiquitin-like oligomerisation domain"/>
    <property type="match status" value="2"/>
</dbReference>
<proteinExistence type="predicted"/>
<comment type="subcellular location">
    <subcellularLocation>
        <location evidence="1 7 8">Nucleus</location>
    </subcellularLocation>
</comment>
<keyword evidence="14" id="KW-1185">Reference proteome</keyword>
<organism evidence="13">
    <name type="scientific">Oppiella nova</name>
    <dbReference type="NCBI Taxonomy" id="334625"/>
    <lineage>
        <taxon>Eukaryota</taxon>
        <taxon>Metazoa</taxon>
        <taxon>Ecdysozoa</taxon>
        <taxon>Arthropoda</taxon>
        <taxon>Chelicerata</taxon>
        <taxon>Arachnida</taxon>
        <taxon>Acari</taxon>
        <taxon>Acariformes</taxon>
        <taxon>Sarcoptiformes</taxon>
        <taxon>Oribatida</taxon>
        <taxon>Brachypylina</taxon>
        <taxon>Oppioidea</taxon>
        <taxon>Oppiidae</taxon>
        <taxon>Oppiella</taxon>
    </lineage>
</organism>
<feature type="region of interest" description="Disordered" evidence="9">
    <location>
        <begin position="538"/>
        <end position="558"/>
    </location>
</feature>
<dbReference type="Pfam" id="PF00046">
    <property type="entry name" value="Homeodomain"/>
    <property type="match status" value="1"/>
</dbReference>
<feature type="DNA-binding region" description="Homeobox" evidence="7">
    <location>
        <begin position="594"/>
        <end position="663"/>
    </location>
</feature>
<dbReference type="PANTHER" id="PTHR15116">
    <property type="entry name" value="DNA-BINDING PROTEIN SATB FAMILY MEMBER"/>
    <property type="match status" value="1"/>
</dbReference>
<evidence type="ECO:0000256" key="7">
    <source>
        <dbReference type="PROSITE-ProRule" id="PRU00108"/>
    </source>
</evidence>
<evidence type="ECO:0000259" key="12">
    <source>
        <dbReference type="PROSITE" id="PS51983"/>
    </source>
</evidence>
<feature type="domain" description="Homeobox" evidence="10">
    <location>
        <begin position="359"/>
        <end position="429"/>
    </location>
</feature>
<dbReference type="PANTHER" id="PTHR15116:SF16">
    <property type="entry name" value="DEFECTIVE PROVENTRICULUS, ISOFORM A"/>
    <property type="match status" value="1"/>
</dbReference>
<feature type="DNA-binding region" description="Homeobox" evidence="7">
    <location>
        <begin position="361"/>
        <end position="430"/>
    </location>
</feature>
<dbReference type="InterPro" id="IPR038224">
    <property type="entry name" value="SATB_ULD_sf"/>
</dbReference>
<keyword evidence="3" id="KW-0832">Ubl conjugation</keyword>
<dbReference type="InterPro" id="IPR032392">
    <property type="entry name" value="ULD"/>
</dbReference>
<dbReference type="PROSITE" id="PS51983">
    <property type="entry name" value="CUTL"/>
    <property type="match status" value="1"/>
</dbReference>
<dbReference type="GO" id="GO:0006338">
    <property type="term" value="P:chromatin remodeling"/>
    <property type="evidence" value="ECO:0007669"/>
    <property type="project" value="InterPro"/>
</dbReference>
<dbReference type="Gene3D" id="1.10.260.70">
    <property type="entry name" value="SATB, CULT domain"/>
    <property type="match status" value="1"/>
</dbReference>
<dbReference type="SUPFAM" id="SSF46689">
    <property type="entry name" value="Homeodomain-like"/>
    <property type="match status" value="2"/>
</dbReference>
<keyword evidence="2" id="KW-0677">Repeat</keyword>
<gene>
    <name evidence="13" type="ORF">ONB1V03_LOCUS4971</name>
</gene>
<protein>
    <submittedName>
        <fullName evidence="13">Uncharacterized protein</fullName>
    </submittedName>
</protein>
<dbReference type="GO" id="GO:0000978">
    <property type="term" value="F:RNA polymerase II cis-regulatory region sequence-specific DNA binding"/>
    <property type="evidence" value="ECO:0007669"/>
    <property type="project" value="TreeGrafter"/>
</dbReference>
<evidence type="ECO:0000313" key="14">
    <source>
        <dbReference type="Proteomes" id="UP000728032"/>
    </source>
</evidence>
<dbReference type="EMBL" id="CAJPVJ010001875">
    <property type="protein sequence ID" value="CAG2165429.1"/>
    <property type="molecule type" value="Genomic_DNA"/>
</dbReference>
<feature type="domain" description="CUTL" evidence="12">
    <location>
        <begin position="672"/>
        <end position="745"/>
    </location>
</feature>
<feature type="non-terminal residue" evidence="13">
    <location>
        <position position="1"/>
    </location>
</feature>
<dbReference type="GO" id="GO:0000981">
    <property type="term" value="F:DNA-binding transcription factor activity, RNA polymerase II-specific"/>
    <property type="evidence" value="ECO:0007669"/>
    <property type="project" value="TreeGrafter"/>
</dbReference>
<dbReference type="Pfam" id="PF16534">
    <property type="entry name" value="ULD"/>
    <property type="match status" value="2"/>
</dbReference>
<evidence type="ECO:0000259" key="11">
    <source>
        <dbReference type="PROSITE" id="PS51982"/>
    </source>
</evidence>
<evidence type="ECO:0000256" key="8">
    <source>
        <dbReference type="RuleBase" id="RU000682"/>
    </source>
</evidence>
<keyword evidence="5 7" id="KW-0371">Homeobox</keyword>
<feature type="compositionally biased region" description="Gly residues" evidence="9">
    <location>
        <begin position="32"/>
        <end position="43"/>
    </location>
</feature>
<dbReference type="Proteomes" id="UP000728032">
    <property type="component" value="Unassembled WGS sequence"/>
</dbReference>
<dbReference type="FunFam" id="1.10.10.60:FF:000169">
    <property type="entry name" value="DNA-binding protein SATB1"/>
    <property type="match status" value="2"/>
</dbReference>
<keyword evidence="6 7" id="KW-0539">Nucleus</keyword>
<feature type="compositionally biased region" description="Basic and acidic residues" evidence="9">
    <location>
        <begin position="755"/>
        <end position="771"/>
    </location>
</feature>
<dbReference type="Gene3D" id="1.10.10.60">
    <property type="entry name" value="Homeodomain-like"/>
    <property type="match status" value="2"/>
</dbReference>